<feature type="domain" description="Velvet" evidence="7">
    <location>
        <begin position="61"/>
        <end position="246"/>
    </location>
</feature>
<dbReference type="PANTHER" id="PTHR33572:SF18">
    <property type="entry name" value="SPORE DEVELOPMENT REGULATOR VOSA"/>
    <property type="match status" value="1"/>
</dbReference>
<organism evidence="8 9">
    <name type="scientific">Oidiodendron maius (strain Zn)</name>
    <dbReference type="NCBI Taxonomy" id="913774"/>
    <lineage>
        <taxon>Eukaryota</taxon>
        <taxon>Fungi</taxon>
        <taxon>Dikarya</taxon>
        <taxon>Ascomycota</taxon>
        <taxon>Pezizomycotina</taxon>
        <taxon>Leotiomycetes</taxon>
        <taxon>Leotiomycetes incertae sedis</taxon>
        <taxon>Myxotrichaceae</taxon>
        <taxon>Oidiodendron</taxon>
    </lineage>
</organism>
<feature type="compositionally biased region" description="Polar residues" evidence="6">
    <location>
        <begin position="465"/>
        <end position="476"/>
    </location>
</feature>
<accession>A0A0C3GYP4</accession>
<feature type="region of interest" description="Disordered" evidence="6">
    <location>
        <begin position="247"/>
        <end position="335"/>
    </location>
</feature>
<dbReference type="GO" id="GO:0005634">
    <property type="term" value="C:nucleus"/>
    <property type="evidence" value="ECO:0007669"/>
    <property type="project" value="UniProtKB-SubCell"/>
</dbReference>
<dbReference type="Gene3D" id="2.60.40.3960">
    <property type="entry name" value="Velvet domain"/>
    <property type="match status" value="1"/>
</dbReference>
<dbReference type="InterPro" id="IPR038491">
    <property type="entry name" value="Velvet_dom_sf"/>
</dbReference>
<name>A0A0C3GYP4_OIDMZ</name>
<evidence type="ECO:0000256" key="5">
    <source>
        <dbReference type="ARBA" id="ARBA00023242"/>
    </source>
</evidence>
<dbReference type="PROSITE" id="PS51821">
    <property type="entry name" value="VELVET"/>
    <property type="match status" value="1"/>
</dbReference>
<comment type="subcellular location">
    <subcellularLocation>
        <location evidence="1">Nucleus</location>
    </subcellularLocation>
</comment>
<evidence type="ECO:0000256" key="4">
    <source>
        <dbReference type="ARBA" id="ARBA00023163"/>
    </source>
</evidence>
<reference evidence="8 9" key="1">
    <citation type="submission" date="2014-04" db="EMBL/GenBank/DDBJ databases">
        <authorList>
            <consortium name="DOE Joint Genome Institute"/>
            <person name="Kuo A."/>
            <person name="Martino E."/>
            <person name="Perotto S."/>
            <person name="Kohler A."/>
            <person name="Nagy L.G."/>
            <person name="Floudas D."/>
            <person name="Copeland A."/>
            <person name="Barry K.W."/>
            <person name="Cichocki N."/>
            <person name="Veneault-Fourrey C."/>
            <person name="LaButti K."/>
            <person name="Lindquist E.A."/>
            <person name="Lipzen A."/>
            <person name="Lundell T."/>
            <person name="Morin E."/>
            <person name="Murat C."/>
            <person name="Sun H."/>
            <person name="Tunlid A."/>
            <person name="Henrissat B."/>
            <person name="Grigoriev I.V."/>
            <person name="Hibbett D.S."/>
            <person name="Martin F."/>
            <person name="Nordberg H.P."/>
            <person name="Cantor M.N."/>
            <person name="Hua S.X."/>
        </authorList>
    </citation>
    <scope>NUCLEOTIDE SEQUENCE [LARGE SCALE GENOMIC DNA]</scope>
    <source>
        <strain evidence="8 9">Zn</strain>
    </source>
</reference>
<sequence>MHPLRGGKPSNGRFLFLHPNVHDPTPDPESAALAALSDLYSMDPPRVFYQLVGPPVPVPILQANDCQLTVRQQPSIGKVIRGDDRNRVPLDPPPVVQLTVSRTADACGNYMISTGTLFNFDLNSANVIPFTGPTLFMHSTLIGTHGFETPRPVADSLTGSLSSSLHRLNDDNDRDGAFFIFGDLSIKVEGIFKLRFSLFDIHEGQVTYITSVESIPFRAATNYAGTTESTPLTRKFCNQGMRLRLRNPARILPKKRGPQSEDYTPRQYKTIRVSRSQEKSPEPSTPCQKSKEAAPISAQNEPKEFRPALSSTPTKSRTPLQNVPLPRRGTVSDHHPQSMFNQHGLSPEQHFPNSFAESQLGSIGSDNFSAQCLFYQDGFYNLPSNTPSTGDQMLWQGFGQEAEVTQSQVASRLSSQQTNYRQTPQYLTQHGVGEITPSNQQKDTPSGFSAIDDVQDIHGFGEIPPSNQQKDTSSGFSAIDDVQDIHGLGDIPPSWIYGQR</sequence>
<dbReference type="EMBL" id="KN832884">
    <property type="protein sequence ID" value="KIM96299.1"/>
    <property type="molecule type" value="Genomic_DNA"/>
</dbReference>
<evidence type="ECO:0000313" key="9">
    <source>
        <dbReference type="Proteomes" id="UP000054321"/>
    </source>
</evidence>
<feature type="region of interest" description="Disordered" evidence="6">
    <location>
        <begin position="460"/>
        <end position="481"/>
    </location>
</feature>
<keyword evidence="9" id="KW-1185">Reference proteome</keyword>
<dbReference type="PANTHER" id="PTHR33572">
    <property type="entry name" value="SPORE DEVELOPMENT REGULATOR VOSA"/>
    <property type="match status" value="1"/>
</dbReference>
<dbReference type="Pfam" id="PF11754">
    <property type="entry name" value="Velvet"/>
    <property type="match status" value="2"/>
</dbReference>
<dbReference type="Proteomes" id="UP000054321">
    <property type="component" value="Unassembled WGS sequence"/>
</dbReference>
<keyword evidence="2" id="KW-0749">Sporulation</keyword>
<dbReference type="GO" id="GO:0030435">
    <property type="term" value="P:sporulation resulting in formation of a cellular spore"/>
    <property type="evidence" value="ECO:0007669"/>
    <property type="project" value="UniProtKB-KW"/>
</dbReference>
<proteinExistence type="predicted"/>
<gene>
    <name evidence="8" type="ORF">OIDMADRAFT_58635</name>
</gene>
<keyword evidence="3" id="KW-0805">Transcription regulation</keyword>
<dbReference type="AlphaFoldDB" id="A0A0C3GYP4"/>
<evidence type="ECO:0000259" key="7">
    <source>
        <dbReference type="PROSITE" id="PS51821"/>
    </source>
</evidence>
<reference evidence="9" key="2">
    <citation type="submission" date="2015-01" db="EMBL/GenBank/DDBJ databases">
        <title>Evolutionary Origins and Diversification of the Mycorrhizal Mutualists.</title>
        <authorList>
            <consortium name="DOE Joint Genome Institute"/>
            <consortium name="Mycorrhizal Genomics Consortium"/>
            <person name="Kohler A."/>
            <person name="Kuo A."/>
            <person name="Nagy L.G."/>
            <person name="Floudas D."/>
            <person name="Copeland A."/>
            <person name="Barry K.W."/>
            <person name="Cichocki N."/>
            <person name="Veneault-Fourrey C."/>
            <person name="LaButti K."/>
            <person name="Lindquist E.A."/>
            <person name="Lipzen A."/>
            <person name="Lundell T."/>
            <person name="Morin E."/>
            <person name="Murat C."/>
            <person name="Riley R."/>
            <person name="Ohm R."/>
            <person name="Sun H."/>
            <person name="Tunlid A."/>
            <person name="Henrissat B."/>
            <person name="Grigoriev I.V."/>
            <person name="Hibbett D.S."/>
            <person name="Martin F."/>
        </authorList>
    </citation>
    <scope>NUCLEOTIDE SEQUENCE [LARGE SCALE GENOMIC DNA]</scope>
    <source>
        <strain evidence="9">Zn</strain>
    </source>
</reference>
<dbReference type="InParanoid" id="A0A0C3GYP4"/>
<evidence type="ECO:0000313" key="8">
    <source>
        <dbReference type="EMBL" id="KIM96299.1"/>
    </source>
</evidence>
<evidence type="ECO:0000256" key="3">
    <source>
        <dbReference type="ARBA" id="ARBA00023015"/>
    </source>
</evidence>
<evidence type="ECO:0000256" key="6">
    <source>
        <dbReference type="SAM" id="MobiDB-lite"/>
    </source>
</evidence>
<keyword evidence="5" id="KW-0539">Nucleus</keyword>
<dbReference type="HOGENOM" id="CLU_524925_0_0_1"/>
<dbReference type="OrthoDB" id="5599552at2759"/>
<dbReference type="STRING" id="913774.A0A0C3GYP4"/>
<dbReference type="InterPro" id="IPR037525">
    <property type="entry name" value="Velvet_dom"/>
</dbReference>
<evidence type="ECO:0000256" key="1">
    <source>
        <dbReference type="ARBA" id="ARBA00004123"/>
    </source>
</evidence>
<feature type="compositionally biased region" description="Polar residues" evidence="6">
    <location>
        <begin position="309"/>
        <end position="321"/>
    </location>
</feature>
<keyword evidence="4" id="KW-0804">Transcription</keyword>
<evidence type="ECO:0000256" key="2">
    <source>
        <dbReference type="ARBA" id="ARBA00022969"/>
    </source>
</evidence>
<protein>
    <recommendedName>
        <fullName evidence="7">Velvet domain-containing protein</fullName>
    </recommendedName>
</protein>
<feature type="compositionally biased region" description="Basic residues" evidence="6">
    <location>
        <begin position="247"/>
        <end position="257"/>
    </location>
</feature>
<dbReference type="InterPro" id="IPR021740">
    <property type="entry name" value="Velvet"/>
</dbReference>